<comment type="caution">
    <text evidence="1">The sequence shown here is derived from an EMBL/GenBank/DDBJ whole genome shotgun (WGS) entry which is preliminary data.</text>
</comment>
<dbReference type="PATRIC" id="fig|1503.3.peg.1780"/>
<dbReference type="EMBL" id="LGSS01000002">
    <property type="protein sequence ID" value="KNF09829.1"/>
    <property type="molecule type" value="Genomic_DNA"/>
</dbReference>
<organism evidence="1 2">
    <name type="scientific">Gottschalkia purinilytica</name>
    <name type="common">Clostridium purinilyticum</name>
    <dbReference type="NCBI Taxonomy" id="1503"/>
    <lineage>
        <taxon>Bacteria</taxon>
        <taxon>Bacillati</taxon>
        <taxon>Bacillota</taxon>
        <taxon>Tissierellia</taxon>
        <taxon>Tissierellales</taxon>
        <taxon>Gottschalkiaceae</taxon>
        <taxon>Gottschalkia</taxon>
    </lineage>
</organism>
<dbReference type="PANTHER" id="PTHR38456">
    <property type="entry name" value="CYCLIC DI-AMP RECEPTOR A"/>
    <property type="match status" value="1"/>
</dbReference>
<accession>A0A0L0WED5</accession>
<dbReference type="Proteomes" id="UP000037267">
    <property type="component" value="Unassembled WGS sequence"/>
</dbReference>
<name>A0A0L0WED5_GOTPU</name>
<dbReference type="AlphaFoldDB" id="A0A0L0WED5"/>
<dbReference type="InterPro" id="IPR010375">
    <property type="entry name" value="CdAMP_rec"/>
</dbReference>
<dbReference type="Gene3D" id="3.30.70.120">
    <property type="match status" value="1"/>
</dbReference>
<dbReference type="InterPro" id="IPR015867">
    <property type="entry name" value="N-reg_PII/ATP_PRibTrfase_C"/>
</dbReference>
<proteinExistence type="predicted"/>
<dbReference type="PANTHER" id="PTHR38456:SF1">
    <property type="entry name" value="CYCLIC DI-AMP RECEPTOR A"/>
    <property type="match status" value="1"/>
</dbReference>
<dbReference type="RefSeq" id="WP_050354206.1">
    <property type="nucleotide sequence ID" value="NZ_LGSS01000002.1"/>
</dbReference>
<dbReference type="Pfam" id="PF06153">
    <property type="entry name" value="CdAMP_rec"/>
    <property type="match status" value="1"/>
</dbReference>
<dbReference type="InterPro" id="IPR011322">
    <property type="entry name" value="N-reg_PII-like_a/b"/>
</dbReference>
<dbReference type="SUPFAM" id="SSF54913">
    <property type="entry name" value="GlnB-like"/>
    <property type="match status" value="1"/>
</dbReference>
<evidence type="ECO:0000313" key="2">
    <source>
        <dbReference type="Proteomes" id="UP000037267"/>
    </source>
</evidence>
<protein>
    <submittedName>
        <fullName evidence="1">Uncharacterized protein</fullName>
    </submittedName>
</protein>
<keyword evidence="2" id="KW-1185">Reference proteome</keyword>
<evidence type="ECO:0000313" key="1">
    <source>
        <dbReference type="EMBL" id="KNF09829.1"/>
    </source>
</evidence>
<sequence length="107" mass="12069">MKLVITIIQDDDVTKLIDKLTENKFRVTKLASTGGFLRAGNTTLLIGVEKERLDELIKTIEEVCETREVIMDPPPLTEDSVFMTEPYKVQVGGATIIVLDVERYEKV</sequence>
<reference evidence="2" key="1">
    <citation type="submission" date="2015-07" db="EMBL/GenBank/DDBJ databases">
        <title>Draft genome sequence of the purine-degrading Gottschalkia purinilyticum DSM 1384 (formerly Clostridium purinilyticum).</title>
        <authorList>
            <person name="Poehlein A."/>
            <person name="Schiel-Bengelsdorf B."/>
            <person name="Bengelsdorf F.R."/>
            <person name="Daniel R."/>
            <person name="Duerre P."/>
        </authorList>
    </citation>
    <scope>NUCLEOTIDE SEQUENCE [LARGE SCALE GENOMIC DNA]</scope>
    <source>
        <strain evidence="2">DSM 1384</strain>
    </source>
</reference>
<gene>
    <name evidence="1" type="ORF">CLPU_2c02810</name>
</gene>
<dbReference type="OrthoDB" id="9794275at2"/>
<dbReference type="STRING" id="1503.CLPU_2c02810"/>